<evidence type="ECO:0000313" key="16">
    <source>
        <dbReference type="Proteomes" id="UP000179807"/>
    </source>
</evidence>
<keyword evidence="9" id="KW-0411">Iron-sulfur</keyword>
<evidence type="ECO:0000256" key="8">
    <source>
        <dbReference type="ARBA" id="ARBA00023002"/>
    </source>
</evidence>
<evidence type="ECO:0000259" key="12">
    <source>
        <dbReference type="PROSITE" id="PS51085"/>
    </source>
</evidence>
<dbReference type="Gene3D" id="3.40.50.80">
    <property type="entry name" value="Nucleotide-binding domain of ferredoxin-NADP reductase (FNR) module"/>
    <property type="match status" value="1"/>
</dbReference>
<dbReference type="Gene3D" id="3.30.70.20">
    <property type="match status" value="1"/>
</dbReference>
<dbReference type="EC" id="1.6.2.4" evidence="10"/>
<dbReference type="Pfam" id="PF00667">
    <property type="entry name" value="FAD_binding_1"/>
    <property type="match status" value="1"/>
</dbReference>
<dbReference type="PROSITE" id="PS51384">
    <property type="entry name" value="FAD_FR"/>
    <property type="match status" value="1"/>
</dbReference>
<dbReference type="EMBL" id="MLAK01000794">
    <property type="protein sequence ID" value="OHT04390.1"/>
    <property type="molecule type" value="Genomic_DNA"/>
</dbReference>
<dbReference type="InterPro" id="IPR023173">
    <property type="entry name" value="NADPH_Cyt_P450_Rdtase_alpha"/>
</dbReference>
<dbReference type="SUPFAM" id="SSF54862">
    <property type="entry name" value="4Fe-4S ferredoxins"/>
    <property type="match status" value="1"/>
</dbReference>
<dbReference type="InterPro" id="IPR001094">
    <property type="entry name" value="Flavdoxin-like"/>
</dbReference>
<dbReference type="InterPro" id="IPR001041">
    <property type="entry name" value="2Fe-2S_ferredoxin-type"/>
</dbReference>
<feature type="domain" description="Flavodoxin-like" evidence="11">
    <location>
        <begin position="554"/>
        <end position="690"/>
    </location>
</feature>
<name>A0A1J4K3X0_9EUKA</name>
<dbReference type="GO" id="GO:0005506">
    <property type="term" value="F:iron ion binding"/>
    <property type="evidence" value="ECO:0007669"/>
    <property type="project" value="InterPro"/>
</dbReference>
<dbReference type="GeneID" id="94840668"/>
<evidence type="ECO:0000256" key="3">
    <source>
        <dbReference type="ARBA" id="ARBA00006596"/>
    </source>
</evidence>
<dbReference type="PANTHER" id="PTHR19384">
    <property type="entry name" value="NITRIC OXIDE SYNTHASE-RELATED"/>
    <property type="match status" value="1"/>
</dbReference>
<dbReference type="InterPro" id="IPR001709">
    <property type="entry name" value="Flavoprot_Pyr_Nucl_cyt_Rdtase"/>
</dbReference>
<sequence length="1103" mass="122512">MISVKVNGVPIEVPKNTWVIDACAKAEVYIPTLCHHPDLPPAGKCGICVVKINGSQYSLSCSTKVTQGMIIETDAPDVKAKALIALNQFSDMPLLPDSKEIEEIYNYLIPKRPKRGRKAEDTFALSFDPVKCVNCGRCERMCSDGQLIGALDESSHSLKENECISCGQCTTVCPTAALKEHNSIPDVLRALASGKVMLFQCAPATRVSLGECFGEEVGTIVTRKIAAAAKIMGFHYVFDTNYAADMTIWEEGTEFIGRVSNNGVLPMFTSCCPAWINFVEKIHPELIPNLSTAKSPHMMMGAALKSYFAEKKKIDPKNMFVVSMMPCTAKKDEIKRGQMIEDVDAVVTVREFAEMIKQFGIDWNSLEGKDFDPVMGESTGAAALFGVTGGVMEAAVRFAHEKLTNDKLGKVEYYQWRGFKNIKSANIQIGGADLKIAVCSGIAAARELIESDEYKNYHFIEVMACPCGCVGGGGQPFVKSRHEITKRADSIYQIDCEKRNSTKVTSNDNSEIVQMYKEYMGEPNHGRAHELLHTTYEQQVTPILEQKKMMEKLPIIAFGSASGNAAKMARTVASYIGTSPVSLNSVGLTKIIKKGVAVIVCSTFGDGEFPSNAQKFYEQLEANTEPLNGLKYAVLALGSNDYPKFCLAGRMIDQMLAKQGAERLMDICEIDGSSPDKGEGTFENWAPSIVGALGLKMPEIKVTSQYNIKLYQNPSDPIYQNPEKPLGFDWGVIFSSTVLTPEGYQPAMHRYQIKIPPNMKYLAGDHVAILPQNDVDTVKATIEELKLNPKDILEVKTELPEGMNTIPNKVTVEQLFFQYLDLNGIPNRTLIRAFKQFCKNTFAKERLEKLLDPSEPRYLNDFMKDTSIGEFILEYSRHGIPPLDILISACPLIKPRLYSIASAPTSTSHYIDLIITDNIFGPQNTRHGLCTLFLRRFGLTKIAIHTQTGCFGYPKDPKTPILMAALGFGVAPMLSLLQHREELDGEIGNAALFFGCRFKNTYPILDSILENYIDTGAMQDLYVAYSREGTSKTYITDLMANNTDDVWRYWQDPKCEYFYCGPARGIPDQLNQILVQVSMDKGNMTRDEAEEFCNRHPHHVESF</sequence>
<evidence type="ECO:0000259" key="14">
    <source>
        <dbReference type="PROSITE" id="PS51384"/>
    </source>
</evidence>
<dbReference type="RefSeq" id="XP_068357526.1">
    <property type="nucleotide sequence ID" value="XM_068505964.1"/>
</dbReference>
<dbReference type="AlphaFoldDB" id="A0A1J4K3X0"/>
<feature type="domain" description="FAD-binding FR-type" evidence="14">
    <location>
        <begin position="726"/>
        <end position="972"/>
    </location>
</feature>
<evidence type="ECO:0000256" key="2">
    <source>
        <dbReference type="ARBA" id="ARBA00001974"/>
    </source>
</evidence>
<comment type="similarity">
    <text evidence="3">Belongs to the NARF family.</text>
</comment>
<dbReference type="InterPro" id="IPR036010">
    <property type="entry name" value="2Fe-2S_ferredoxin-like_sf"/>
</dbReference>
<dbReference type="Gene3D" id="1.20.990.10">
    <property type="entry name" value="NADPH-cytochrome p450 Reductase, Chain A, domain 3"/>
    <property type="match status" value="1"/>
</dbReference>
<dbReference type="PROSITE" id="PS51379">
    <property type="entry name" value="4FE4S_FER_2"/>
    <property type="match status" value="2"/>
</dbReference>
<dbReference type="GO" id="GO:0051536">
    <property type="term" value="F:iron-sulfur cluster binding"/>
    <property type="evidence" value="ECO:0007669"/>
    <property type="project" value="UniProtKB-KW"/>
</dbReference>
<feature type="domain" description="4Fe-4S ferredoxin-type" evidence="13">
    <location>
        <begin position="123"/>
        <end position="153"/>
    </location>
</feature>
<keyword evidence="5" id="KW-0288">FMN</keyword>
<dbReference type="InterPro" id="IPR008254">
    <property type="entry name" value="Flavodoxin/NO_synth"/>
</dbReference>
<evidence type="ECO:0000259" key="11">
    <source>
        <dbReference type="PROSITE" id="PS50902"/>
    </source>
</evidence>
<proteinExistence type="inferred from homology"/>
<dbReference type="InterPro" id="IPR004108">
    <property type="entry name" value="Fe_hydrogenase_lsu_C"/>
</dbReference>
<dbReference type="Gene3D" id="3.40.50.360">
    <property type="match status" value="1"/>
</dbReference>
<dbReference type="GO" id="GO:0008901">
    <property type="term" value="F:ferredoxin hydrogenase activity"/>
    <property type="evidence" value="ECO:0007669"/>
    <property type="project" value="InterPro"/>
</dbReference>
<dbReference type="Gene3D" id="4.10.260.20">
    <property type="entry name" value="Iron hydrogenase, small subunit"/>
    <property type="match status" value="1"/>
</dbReference>
<dbReference type="Proteomes" id="UP000179807">
    <property type="component" value="Unassembled WGS sequence"/>
</dbReference>
<protein>
    <recommendedName>
        <fullName evidence="10">NADPH--hemoprotein reductase</fullName>
        <ecNumber evidence="10">1.6.2.4</ecNumber>
    </recommendedName>
</protein>
<dbReference type="CDD" id="cd00207">
    <property type="entry name" value="fer2"/>
    <property type="match status" value="1"/>
</dbReference>
<evidence type="ECO:0000313" key="15">
    <source>
        <dbReference type="EMBL" id="OHT04390.1"/>
    </source>
</evidence>
<dbReference type="Pfam" id="PF13237">
    <property type="entry name" value="Fer4_10"/>
    <property type="match status" value="1"/>
</dbReference>
<dbReference type="InterPro" id="IPR036991">
    <property type="entry name" value="Fe_hydrogenase_ssu_sf"/>
</dbReference>
<dbReference type="Gene3D" id="3.40.50.1780">
    <property type="match status" value="1"/>
</dbReference>
<dbReference type="Pfam" id="PF00258">
    <property type="entry name" value="Flavodoxin_1"/>
    <property type="match status" value="1"/>
</dbReference>
<dbReference type="Pfam" id="PF13510">
    <property type="entry name" value="Fer2_4"/>
    <property type="match status" value="1"/>
</dbReference>
<dbReference type="GO" id="GO:0010181">
    <property type="term" value="F:FMN binding"/>
    <property type="evidence" value="ECO:0007669"/>
    <property type="project" value="InterPro"/>
</dbReference>
<feature type="domain" description="2Fe-2S ferredoxin-type" evidence="12">
    <location>
        <begin position="1"/>
        <end position="77"/>
    </location>
</feature>
<dbReference type="SUPFAM" id="SSF54292">
    <property type="entry name" value="2Fe-2S ferredoxin-like"/>
    <property type="match status" value="1"/>
</dbReference>
<comment type="cofactor">
    <cofactor evidence="2">
        <name>FAD</name>
        <dbReference type="ChEBI" id="CHEBI:57692"/>
    </cofactor>
</comment>
<dbReference type="VEuPathDB" id="TrichDB:TRFO_28092"/>
<dbReference type="InterPro" id="IPR039261">
    <property type="entry name" value="FNR_nucleotide-bd"/>
</dbReference>
<feature type="domain" description="4Fe-4S ferredoxin-type" evidence="13">
    <location>
        <begin position="154"/>
        <end position="183"/>
    </location>
</feature>
<dbReference type="InterPro" id="IPR009016">
    <property type="entry name" value="Fe_hydrogenase"/>
</dbReference>
<dbReference type="Gene3D" id="3.10.20.740">
    <property type="match status" value="1"/>
</dbReference>
<dbReference type="PANTHER" id="PTHR19384:SF17">
    <property type="entry name" value="NADPH--CYTOCHROME P450 REDUCTASE"/>
    <property type="match status" value="1"/>
</dbReference>
<dbReference type="InterPro" id="IPR029039">
    <property type="entry name" value="Flavoprotein-like_sf"/>
</dbReference>
<evidence type="ECO:0000256" key="4">
    <source>
        <dbReference type="ARBA" id="ARBA00022630"/>
    </source>
</evidence>
<dbReference type="InterPro" id="IPR003097">
    <property type="entry name" value="CysJ-like_FAD-binding"/>
</dbReference>
<dbReference type="SUPFAM" id="SSF52218">
    <property type="entry name" value="Flavoproteins"/>
    <property type="match status" value="1"/>
</dbReference>
<dbReference type="SUPFAM" id="SSF63380">
    <property type="entry name" value="Riboflavin synthase domain-like"/>
    <property type="match status" value="1"/>
</dbReference>
<keyword evidence="9" id="KW-0408">Iron</keyword>
<comment type="cofactor">
    <cofactor evidence="1">
        <name>FMN</name>
        <dbReference type="ChEBI" id="CHEBI:58210"/>
    </cofactor>
</comment>
<organism evidence="15 16">
    <name type="scientific">Tritrichomonas foetus</name>
    <dbReference type="NCBI Taxonomy" id="1144522"/>
    <lineage>
        <taxon>Eukaryota</taxon>
        <taxon>Metamonada</taxon>
        <taxon>Parabasalia</taxon>
        <taxon>Tritrichomonadida</taxon>
        <taxon>Tritrichomonadidae</taxon>
        <taxon>Tritrichomonas</taxon>
    </lineage>
</organism>
<evidence type="ECO:0000256" key="1">
    <source>
        <dbReference type="ARBA" id="ARBA00001917"/>
    </source>
</evidence>
<evidence type="ECO:0000256" key="9">
    <source>
        <dbReference type="ARBA" id="ARBA00023014"/>
    </source>
</evidence>
<keyword evidence="16" id="KW-1185">Reference proteome</keyword>
<dbReference type="InterPro" id="IPR017900">
    <property type="entry name" value="4Fe4S_Fe_S_CS"/>
</dbReference>
<evidence type="ECO:0000256" key="6">
    <source>
        <dbReference type="ARBA" id="ARBA00022827"/>
    </source>
</evidence>
<keyword evidence="7" id="KW-0521">NADP</keyword>
<dbReference type="Pfam" id="PF02256">
    <property type="entry name" value="Fe_hyd_SSU"/>
    <property type="match status" value="1"/>
</dbReference>
<dbReference type="SMART" id="SM00902">
    <property type="entry name" value="Fe_hyd_SSU"/>
    <property type="match status" value="1"/>
</dbReference>
<dbReference type="Pfam" id="PF02906">
    <property type="entry name" value="Fe_hyd_lg_C"/>
    <property type="match status" value="1"/>
</dbReference>
<dbReference type="InterPro" id="IPR003149">
    <property type="entry name" value="Fe_hydrogenase_ssu"/>
</dbReference>
<dbReference type="PRINTS" id="PR00371">
    <property type="entry name" value="FPNCR"/>
</dbReference>
<dbReference type="PROSITE" id="PS00198">
    <property type="entry name" value="4FE4S_FER_1"/>
    <property type="match status" value="1"/>
</dbReference>
<dbReference type="InterPro" id="IPR017927">
    <property type="entry name" value="FAD-bd_FR_type"/>
</dbReference>
<dbReference type="OrthoDB" id="10249365at2759"/>
<gene>
    <name evidence="15" type="ORF">TRFO_28092</name>
</gene>
<dbReference type="InterPro" id="IPR013352">
    <property type="entry name" value="Fe_hydrogenase_subset"/>
</dbReference>
<dbReference type="GO" id="GO:0050660">
    <property type="term" value="F:flavin adenine dinucleotide binding"/>
    <property type="evidence" value="ECO:0007669"/>
    <property type="project" value="TreeGrafter"/>
</dbReference>
<dbReference type="PROSITE" id="PS50902">
    <property type="entry name" value="FLAVODOXIN_LIKE"/>
    <property type="match status" value="1"/>
</dbReference>
<keyword evidence="9" id="KW-0479">Metal-binding</keyword>
<dbReference type="PRINTS" id="PR00369">
    <property type="entry name" value="FLAVODOXIN"/>
</dbReference>
<dbReference type="PROSITE" id="PS51085">
    <property type="entry name" value="2FE2S_FER_2"/>
    <property type="match status" value="1"/>
</dbReference>
<evidence type="ECO:0000256" key="7">
    <source>
        <dbReference type="ARBA" id="ARBA00022857"/>
    </source>
</evidence>
<comment type="caution">
    <text evidence="15">The sequence shown here is derived from an EMBL/GenBank/DDBJ whole genome shotgun (WGS) entry which is preliminary data.</text>
</comment>
<dbReference type="SUPFAM" id="SSF52343">
    <property type="entry name" value="Ferredoxin reductase-like, C-terminal NADP-linked domain"/>
    <property type="match status" value="1"/>
</dbReference>
<dbReference type="SUPFAM" id="SSF53920">
    <property type="entry name" value="Fe-only hydrogenase"/>
    <property type="match status" value="1"/>
</dbReference>
<evidence type="ECO:0000256" key="5">
    <source>
        <dbReference type="ARBA" id="ARBA00022643"/>
    </source>
</evidence>
<dbReference type="Gene3D" id="3.40.950.10">
    <property type="entry name" value="Fe-only Hydrogenase (Larger Subunit), Chain L, domain 3"/>
    <property type="match status" value="1"/>
</dbReference>
<dbReference type="GO" id="GO:0003958">
    <property type="term" value="F:NADPH-hemoprotein reductase activity"/>
    <property type="evidence" value="ECO:0007669"/>
    <property type="project" value="UniProtKB-EC"/>
</dbReference>
<accession>A0A1J4K3X0</accession>
<keyword evidence="8" id="KW-0560">Oxidoreductase</keyword>
<evidence type="ECO:0000256" key="10">
    <source>
        <dbReference type="ARBA" id="ARBA00023797"/>
    </source>
</evidence>
<dbReference type="Gene3D" id="2.40.30.10">
    <property type="entry name" value="Translation factors"/>
    <property type="match status" value="1"/>
</dbReference>
<dbReference type="InterPro" id="IPR017938">
    <property type="entry name" value="Riboflavin_synthase-like_b-brl"/>
</dbReference>
<dbReference type="NCBIfam" id="TIGR02512">
    <property type="entry name" value="FeFe_hydrog_A"/>
    <property type="match status" value="1"/>
</dbReference>
<reference evidence="15" key="1">
    <citation type="submission" date="2016-10" db="EMBL/GenBank/DDBJ databases">
        <authorList>
            <person name="Benchimol M."/>
            <person name="Almeida L.G."/>
            <person name="Vasconcelos A.T."/>
            <person name="Perreira-Neves A."/>
            <person name="Rosa I.A."/>
            <person name="Tasca T."/>
            <person name="Bogo M.R."/>
            <person name="de Souza W."/>
        </authorList>
    </citation>
    <scope>NUCLEOTIDE SEQUENCE [LARGE SCALE GENOMIC DNA]</scope>
    <source>
        <strain evidence="15">K</strain>
    </source>
</reference>
<dbReference type="GO" id="GO:0005829">
    <property type="term" value="C:cytosol"/>
    <property type="evidence" value="ECO:0007669"/>
    <property type="project" value="TreeGrafter"/>
</dbReference>
<keyword evidence="6" id="KW-0274">FAD</keyword>
<keyword evidence="4" id="KW-0285">Flavoprotein</keyword>
<dbReference type="InterPro" id="IPR017896">
    <property type="entry name" value="4Fe4S_Fe-S-bd"/>
</dbReference>
<evidence type="ECO:0000259" key="13">
    <source>
        <dbReference type="PROSITE" id="PS51379"/>
    </source>
</evidence>